<comment type="caution">
    <text evidence="9">The sequence shown here is derived from an EMBL/GenBank/DDBJ whole genome shotgun (WGS) entry which is preliminary data.</text>
</comment>
<evidence type="ECO:0000256" key="3">
    <source>
        <dbReference type="ARBA" id="ARBA00022837"/>
    </source>
</evidence>
<dbReference type="Gene3D" id="2.10.220.10">
    <property type="entry name" value="Hormone Receptor, Insulin-like Growth Factor Receptor 1, Chain A, domain 2"/>
    <property type="match status" value="1"/>
</dbReference>
<dbReference type="SMART" id="SM00261">
    <property type="entry name" value="FU"/>
    <property type="match status" value="2"/>
</dbReference>
<dbReference type="GO" id="GO:0005509">
    <property type="term" value="F:calcium ion binding"/>
    <property type="evidence" value="ECO:0007669"/>
    <property type="project" value="InterPro"/>
</dbReference>
<dbReference type="EMBL" id="JAWQEG010002272">
    <property type="protein sequence ID" value="KAK3873031.1"/>
    <property type="molecule type" value="Genomic_DNA"/>
</dbReference>
<keyword evidence="10" id="KW-1185">Reference proteome</keyword>
<dbReference type="Pfam" id="PF11938">
    <property type="entry name" value="DUF3456"/>
    <property type="match status" value="1"/>
</dbReference>
<gene>
    <name evidence="9" type="ORF">Pcinc_021928</name>
</gene>
<dbReference type="InterPro" id="IPR006212">
    <property type="entry name" value="Furin_repeat"/>
</dbReference>
<keyword evidence="7" id="KW-0472">Membrane</keyword>
<dbReference type="InterPro" id="IPR018097">
    <property type="entry name" value="EGF_Ca-bd_CS"/>
</dbReference>
<comment type="similarity">
    <text evidence="1">Belongs to the CRELD family.</text>
</comment>
<evidence type="ECO:0000259" key="8">
    <source>
        <dbReference type="PROSITE" id="PS50026"/>
    </source>
</evidence>
<feature type="disulfide bond" evidence="5">
    <location>
        <begin position="208"/>
        <end position="217"/>
    </location>
</feature>
<feature type="region of interest" description="Disordered" evidence="6">
    <location>
        <begin position="40"/>
        <end position="63"/>
    </location>
</feature>
<keyword evidence="7" id="KW-1133">Transmembrane helix</keyword>
<feature type="compositionally biased region" description="Low complexity" evidence="6">
    <location>
        <begin position="54"/>
        <end position="63"/>
    </location>
</feature>
<protein>
    <recommendedName>
        <fullName evidence="8">EGF-like domain-containing protein</fullName>
    </recommendedName>
</protein>
<dbReference type="CDD" id="cd00064">
    <property type="entry name" value="FU"/>
    <property type="match status" value="2"/>
</dbReference>
<dbReference type="InterPro" id="IPR000742">
    <property type="entry name" value="EGF"/>
</dbReference>
<proteinExistence type="inferred from homology"/>
<dbReference type="PROSITE" id="PS01187">
    <property type="entry name" value="EGF_CA"/>
    <property type="match status" value="1"/>
</dbReference>
<dbReference type="InterPro" id="IPR001881">
    <property type="entry name" value="EGF-like_Ca-bd_dom"/>
</dbReference>
<keyword evidence="7" id="KW-0812">Transmembrane</keyword>
<evidence type="ECO:0000256" key="7">
    <source>
        <dbReference type="SAM" id="Phobius"/>
    </source>
</evidence>
<dbReference type="AlphaFoldDB" id="A0AAE1FFS3"/>
<feature type="transmembrane region" description="Helical" evidence="7">
    <location>
        <begin position="21"/>
        <end position="39"/>
    </location>
</feature>
<keyword evidence="3" id="KW-0106">Calcium</keyword>
<dbReference type="InterPro" id="IPR009030">
    <property type="entry name" value="Growth_fac_rcpt_cys_sf"/>
</dbReference>
<feature type="compositionally biased region" description="Basic and acidic residues" evidence="6">
    <location>
        <begin position="42"/>
        <end position="53"/>
    </location>
</feature>
<dbReference type="PROSITE" id="PS01248">
    <property type="entry name" value="EGF_LAM_1"/>
    <property type="match status" value="1"/>
</dbReference>
<dbReference type="InterPro" id="IPR002049">
    <property type="entry name" value="LE_dom"/>
</dbReference>
<keyword evidence="4 5" id="KW-1015">Disulfide bond</keyword>
<sequence length="411" mass="45385">MEENEDDHSDAGKMCKLRRDTVMLMMVVLVSCLVTQVMPDTNKGEGDTKKKNNDSNNNNLKNTKLPPCAACRVLTDSFKKGIESTARGKFEGGDSSWEEEKMMSYKKSEVRLIEIQEKLCKDVERGQKQCETSAEEHEGLLEDWWFREQETEPDLHTWLCIITLRVCCPPNHYGPQCLSCKGGTENPCNGNGKCKGAGTRKGSGDCSCNPGYQGEFCDACSYGYFQAYKDDTKILCDQCHKSCNGPCSGPGQKSCVACKEGWIMDTEKGCYDINECAADRSPCKRNQFCVNNEGSYSCLECDKSCDGCNGDGPDMCDKCADGYILEKDMCVDNSGKERDRHMAFARYVTYAGLTLATCIILQKSTIMAAIVGASVAAYIGLSEYYLRDTPAPPITPEIPASLFNPQPDISN</sequence>
<organism evidence="9 10">
    <name type="scientific">Petrolisthes cinctipes</name>
    <name type="common">Flat porcelain crab</name>
    <dbReference type="NCBI Taxonomy" id="88211"/>
    <lineage>
        <taxon>Eukaryota</taxon>
        <taxon>Metazoa</taxon>
        <taxon>Ecdysozoa</taxon>
        <taxon>Arthropoda</taxon>
        <taxon>Crustacea</taxon>
        <taxon>Multicrustacea</taxon>
        <taxon>Malacostraca</taxon>
        <taxon>Eumalacostraca</taxon>
        <taxon>Eucarida</taxon>
        <taxon>Decapoda</taxon>
        <taxon>Pleocyemata</taxon>
        <taxon>Anomura</taxon>
        <taxon>Galatheoidea</taxon>
        <taxon>Porcellanidae</taxon>
        <taxon>Petrolisthes</taxon>
    </lineage>
</organism>
<comment type="caution">
    <text evidence="5">Lacks conserved residue(s) required for the propagation of feature annotation.</text>
</comment>
<dbReference type="PROSITE" id="PS50026">
    <property type="entry name" value="EGF_3"/>
    <property type="match status" value="1"/>
</dbReference>
<evidence type="ECO:0000256" key="6">
    <source>
        <dbReference type="SAM" id="MobiDB-lite"/>
    </source>
</evidence>
<evidence type="ECO:0000256" key="2">
    <source>
        <dbReference type="ARBA" id="ARBA00022536"/>
    </source>
</evidence>
<dbReference type="InterPro" id="IPR021852">
    <property type="entry name" value="DUF3456"/>
</dbReference>
<feature type="domain" description="EGF-like" evidence="8">
    <location>
        <begin position="178"/>
        <end position="218"/>
    </location>
</feature>
<name>A0AAE1FFS3_PETCI</name>
<dbReference type="SUPFAM" id="SSF57184">
    <property type="entry name" value="Growth factor receptor domain"/>
    <property type="match status" value="1"/>
</dbReference>
<dbReference type="Proteomes" id="UP001286313">
    <property type="component" value="Unassembled WGS sequence"/>
</dbReference>
<evidence type="ECO:0000313" key="9">
    <source>
        <dbReference type="EMBL" id="KAK3873031.1"/>
    </source>
</evidence>
<reference evidence="9" key="1">
    <citation type="submission" date="2023-10" db="EMBL/GenBank/DDBJ databases">
        <title>Genome assemblies of two species of porcelain crab, Petrolisthes cinctipes and Petrolisthes manimaculis (Anomura: Porcellanidae).</title>
        <authorList>
            <person name="Angst P."/>
        </authorList>
    </citation>
    <scope>NUCLEOTIDE SEQUENCE</scope>
    <source>
        <strain evidence="9">PB745_01</strain>
        <tissue evidence="9">Gill</tissue>
    </source>
</reference>
<evidence type="ECO:0000313" key="10">
    <source>
        <dbReference type="Proteomes" id="UP001286313"/>
    </source>
</evidence>
<dbReference type="SMART" id="SM00179">
    <property type="entry name" value="EGF_CA"/>
    <property type="match status" value="1"/>
</dbReference>
<dbReference type="CDD" id="cd00054">
    <property type="entry name" value="EGF_CA"/>
    <property type="match status" value="1"/>
</dbReference>
<keyword evidence="2 5" id="KW-0245">EGF-like domain</keyword>
<evidence type="ECO:0000256" key="1">
    <source>
        <dbReference type="ARBA" id="ARBA00005897"/>
    </source>
</evidence>
<dbReference type="PROSITE" id="PS00022">
    <property type="entry name" value="EGF_1"/>
    <property type="match status" value="1"/>
</dbReference>
<accession>A0AAE1FFS3</accession>
<evidence type="ECO:0000256" key="4">
    <source>
        <dbReference type="ARBA" id="ARBA00023157"/>
    </source>
</evidence>
<evidence type="ECO:0000256" key="5">
    <source>
        <dbReference type="PROSITE-ProRule" id="PRU00076"/>
    </source>
</evidence>